<dbReference type="NCBIfam" id="NF008033">
    <property type="entry name" value="PRK10765.1"/>
    <property type="match status" value="1"/>
</dbReference>
<keyword evidence="4 5" id="KW-0560">Oxidoreductase</keyword>
<accession>A0A0M1N3S3</accession>
<dbReference type="InterPro" id="IPR016446">
    <property type="entry name" value="Flavin_OxRdtase_Frp"/>
</dbReference>
<evidence type="ECO:0000256" key="1">
    <source>
        <dbReference type="ARBA" id="ARBA00008366"/>
    </source>
</evidence>
<evidence type="ECO:0000256" key="2">
    <source>
        <dbReference type="ARBA" id="ARBA00022630"/>
    </source>
</evidence>
<evidence type="ECO:0000313" key="7">
    <source>
        <dbReference type="EMBL" id="KOR76803.1"/>
    </source>
</evidence>
<keyword evidence="8" id="KW-1185">Reference proteome</keyword>
<dbReference type="Pfam" id="PF00881">
    <property type="entry name" value="Nitroreductase"/>
    <property type="match status" value="1"/>
</dbReference>
<comment type="similarity">
    <text evidence="1 5">Belongs to the flavin oxidoreductase frp family.</text>
</comment>
<dbReference type="PANTHER" id="PTHR43425:SF2">
    <property type="entry name" value="OXYGEN-INSENSITIVE NADPH NITROREDUCTASE"/>
    <property type="match status" value="1"/>
</dbReference>
<dbReference type="RefSeq" id="WP_053490182.1">
    <property type="nucleotide sequence ID" value="NZ_LIUT01000006.1"/>
</dbReference>
<dbReference type="CDD" id="cd02146">
    <property type="entry name" value="NfsA-like"/>
    <property type="match status" value="1"/>
</dbReference>
<dbReference type="InterPro" id="IPR000415">
    <property type="entry name" value="Nitroreductase-like"/>
</dbReference>
<keyword evidence="5" id="KW-0521">NADP</keyword>
<comment type="caution">
    <text evidence="7">The sequence shown here is derived from an EMBL/GenBank/DDBJ whole genome shotgun (WGS) entry which is preliminary data.</text>
</comment>
<dbReference type="Gene3D" id="3.40.109.10">
    <property type="entry name" value="NADH Oxidase"/>
    <property type="match status" value="1"/>
</dbReference>
<reference evidence="8" key="1">
    <citation type="submission" date="2015-08" db="EMBL/GenBank/DDBJ databases">
        <title>Genome sequencing project for genomic taxonomy and phylogenomics of Bacillus-like bacteria.</title>
        <authorList>
            <person name="Liu B."/>
            <person name="Wang J."/>
            <person name="Zhu Y."/>
            <person name="Liu G."/>
            <person name="Chen Q."/>
            <person name="Chen Z."/>
            <person name="Lan J."/>
            <person name="Che J."/>
            <person name="Ge C."/>
            <person name="Shi H."/>
            <person name="Pan Z."/>
            <person name="Liu X."/>
        </authorList>
    </citation>
    <scope>NUCLEOTIDE SEQUENCE [LARGE SCALE GENOMIC DNA]</scope>
    <source>
        <strain evidence="8">FJAT-22460</strain>
    </source>
</reference>
<evidence type="ECO:0000256" key="3">
    <source>
        <dbReference type="ARBA" id="ARBA00022643"/>
    </source>
</evidence>
<proteinExistence type="inferred from homology"/>
<sequence>MNDTISLLMNHRSIRKYSNQPVSEEQLRAVVAAGQMASTSSNVQAYSIIAVTSQEKKQRLAELAGNQAYIVECPVFLVWCADLFRLKKSTDALSADQETYEDSTENFIVATVDAALAAQNAAIAAESLGLGIVYIGGVRNAIAEFSEVLELPELVYPVFGMCLGYPDQKPGLRPRLPMEAVLHRDRYEREAVEEVKNYDRISSEYLSKRTQGKNNTPWSELMAKRLAEPVRLHMKDFLEGKGFMRR</sequence>
<feature type="domain" description="Nitroreductase" evidence="6">
    <location>
        <begin position="9"/>
        <end position="165"/>
    </location>
</feature>
<dbReference type="AlphaFoldDB" id="A0A0M1N3S3"/>
<evidence type="ECO:0000256" key="5">
    <source>
        <dbReference type="PIRNR" id="PIRNR005426"/>
    </source>
</evidence>
<dbReference type="EMBL" id="LIUT01000006">
    <property type="protein sequence ID" value="KOR76803.1"/>
    <property type="molecule type" value="Genomic_DNA"/>
</dbReference>
<name>A0A0M1N3S3_9BACL</name>
<dbReference type="SUPFAM" id="SSF55469">
    <property type="entry name" value="FMN-dependent nitroreductase-like"/>
    <property type="match status" value="1"/>
</dbReference>
<dbReference type="PANTHER" id="PTHR43425">
    <property type="entry name" value="OXYGEN-INSENSITIVE NADPH NITROREDUCTASE"/>
    <property type="match status" value="1"/>
</dbReference>
<evidence type="ECO:0000313" key="8">
    <source>
        <dbReference type="Proteomes" id="UP000036932"/>
    </source>
</evidence>
<protein>
    <submittedName>
        <fullName evidence="7">NADPH-dependent oxidoreductase</fullName>
    </submittedName>
</protein>
<dbReference type="Proteomes" id="UP000036932">
    <property type="component" value="Unassembled WGS sequence"/>
</dbReference>
<organism evidence="7 8">
    <name type="scientific">Paenibacillus solani</name>
    <dbReference type="NCBI Taxonomy" id="1705565"/>
    <lineage>
        <taxon>Bacteria</taxon>
        <taxon>Bacillati</taxon>
        <taxon>Bacillota</taxon>
        <taxon>Bacilli</taxon>
        <taxon>Bacillales</taxon>
        <taxon>Paenibacillaceae</taxon>
        <taxon>Paenibacillus</taxon>
    </lineage>
</organism>
<gene>
    <name evidence="7" type="ORF">AM231_22990</name>
</gene>
<dbReference type="PIRSF" id="PIRSF005426">
    <property type="entry name" value="Frp"/>
    <property type="match status" value="1"/>
</dbReference>
<keyword evidence="3 5" id="KW-0288">FMN</keyword>
<dbReference type="PATRIC" id="fig|1705565.3.peg.736"/>
<dbReference type="InterPro" id="IPR029479">
    <property type="entry name" value="Nitroreductase"/>
</dbReference>
<dbReference type="OrthoDB" id="9775805at2"/>
<keyword evidence="2 5" id="KW-0285">Flavoprotein</keyword>
<evidence type="ECO:0000256" key="4">
    <source>
        <dbReference type="ARBA" id="ARBA00023002"/>
    </source>
</evidence>
<dbReference type="GO" id="GO:0016491">
    <property type="term" value="F:oxidoreductase activity"/>
    <property type="evidence" value="ECO:0007669"/>
    <property type="project" value="UniProtKB-UniRule"/>
</dbReference>
<evidence type="ECO:0000259" key="6">
    <source>
        <dbReference type="Pfam" id="PF00881"/>
    </source>
</evidence>